<feature type="region of interest" description="Disordered" evidence="2">
    <location>
        <begin position="270"/>
        <end position="299"/>
    </location>
</feature>
<proteinExistence type="predicted"/>
<dbReference type="AlphaFoldDB" id="A0A1E5RG10"/>
<evidence type="ECO:0000256" key="1">
    <source>
        <dbReference type="SAM" id="Coils"/>
    </source>
</evidence>
<keyword evidence="5" id="KW-1185">Reference proteome</keyword>
<comment type="caution">
    <text evidence="4">The sequence shown here is derived from an EMBL/GenBank/DDBJ whole genome shotgun (WGS) entry which is preliminary data.</text>
</comment>
<feature type="region of interest" description="Disordered" evidence="2">
    <location>
        <begin position="392"/>
        <end position="420"/>
    </location>
</feature>
<gene>
    <name evidence="4" type="ORF">AWRI3578_g2357</name>
</gene>
<evidence type="ECO:0000313" key="4">
    <source>
        <dbReference type="EMBL" id="OEJ85776.1"/>
    </source>
</evidence>
<sequence>MDSNSNQAIDPQKYDELQKQYNELQNKFEKKKVIYNKINKGLKVISSYLNKKKKMEQEKKLKKNNKKKLSNDYTQYNFSEADYETTTNNETPNRNVNDNSNTTHMNVDDSNLFEPSAIKVKFDNTDKKEHLHKAFNKTTNHKKHVKVSSLNDYTNQDINKDILMTNENDLMKLLDNEDMLNLKELNELNRLISDGYTLDEIVQPSQSADMGKYCESCEDYVISEGDDGMDFSTDEDWDSSDSDDSLDISVSGMSGFSGLSGLSNNNKAEYYSDGYQSDDESSGQDNDNMLPLESTTSNTFKNNKLDDNLVLLKGRKSIQFDKKEELSNQMKIQQHKVEKYKKMGKKVTKSKSLDNDNDDFSMSDSSLPISRINTQNTSNSQMISDVEMNKDENGISKEPLNNERHSKVAKKENGKRLKRTGKDDQYDAIKELHRKAIRMYKRKLMKKRQRMLERVSEGGSKDLKKNTKLKPIREVLGDGVPLDMKKVTPSLPNVNAIESHPAQSGFMQYMFMNNVVQTPYKDNPMFYGGMVQNNSHNTPLMTMETPTMNTASPLNDPNSVLNYKPMNPIAVSPKYSNVRLTLGNGTGVKRPSLPSSSLSFNTLANNETPTLETTSPNESTNGNNMNKVIQQFANVYIEQEGTNDEDKAPKPKKKYVKVVINIPDEFKDKEIITEEEFFDIFGLRIPEKTKSAVDIWNQHHQVNERGHSFEKLNNEFGTKWKIKCEPKFIKKYNRRHVIIKAVKNYMKRNNTDDPYECLNRLDNYLIEKNKPISYLFIRHNLPPWL</sequence>
<evidence type="ECO:0000259" key="3">
    <source>
        <dbReference type="Pfam" id="PF12550"/>
    </source>
</evidence>
<reference evidence="5" key="1">
    <citation type="journal article" date="2016" name="Genome Announc.">
        <title>Genome sequences of three species of Hanseniaspora isolated from spontaneous wine fermentations.</title>
        <authorList>
            <person name="Sternes P.R."/>
            <person name="Lee D."/>
            <person name="Kutyna D.R."/>
            <person name="Borneman A.R."/>
        </authorList>
    </citation>
    <scope>NUCLEOTIDE SEQUENCE [LARGE SCALE GENOMIC DNA]</scope>
    <source>
        <strain evidence="5">AWRI3578</strain>
    </source>
</reference>
<protein>
    <recommendedName>
        <fullName evidence="3">Transcription activator GCR1-like domain-containing protein</fullName>
    </recommendedName>
</protein>
<feature type="domain" description="Transcription activator GCR1-like" evidence="3">
    <location>
        <begin position="686"/>
        <end position="763"/>
    </location>
</feature>
<feature type="coiled-coil region" evidence="1">
    <location>
        <begin position="14"/>
        <end position="72"/>
    </location>
</feature>
<keyword evidence="1" id="KW-0175">Coiled coil</keyword>
<dbReference type="EMBL" id="LPNL01000005">
    <property type="protein sequence ID" value="OEJ85776.1"/>
    <property type="molecule type" value="Genomic_DNA"/>
</dbReference>
<feature type="region of interest" description="Disordered" evidence="2">
    <location>
        <begin position="336"/>
        <end position="372"/>
    </location>
</feature>
<name>A0A1E5RG10_9ASCO</name>
<dbReference type="Pfam" id="PF12550">
    <property type="entry name" value="GCR1_C"/>
    <property type="match status" value="1"/>
</dbReference>
<accession>A0A1E5RG10</accession>
<feature type="region of interest" description="Disordered" evidence="2">
    <location>
        <begin position="586"/>
        <end position="623"/>
    </location>
</feature>
<evidence type="ECO:0000256" key="2">
    <source>
        <dbReference type="SAM" id="MobiDB-lite"/>
    </source>
</evidence>
<dbReference type="Proteomes" id="UP000095605">
    <property type="component" value="Unassembled WGS sequence"/>
</dbReference>
<dbReference type="OrthoDB" id="3973223at2759"/>
<evidence type="ECO:0000313" key="5">
    <source>
        <dbReference type="Proteomes" id="UP000095605"/>
    </source>
</evidence>
<dbReference type="InterPro" id="IPR022210">
    <property type="entry name" value="TF_GCR1-like"/>
</dbReference>
<organism evidence="4 5">
    <name type="scientific">Hanseniaspora opuntiae</name>
    <dbReference type="NCBI Taxonomy" id="211096"/>
    <lineage>
        <taxon>Eukaryota</taxon>
        <taxon>Fungi</taxon>
        <taxon>Dikarya</taxon>
        <taxon>Ascomycota</taxon>
        <taxon>Saccharomycotina</taxon>
        <taxon>Saccharomycetes</taxon>
        <taxon>Saccharomycodales</taxon>
        <taxon>Saccharomycodaceae</taxon>
        <taxon>Hanseniaspora</taxon>
    </lineage>
</organism>
<feature type="compositionally biased region" description="Polar residues" evidence="2">
    <location>
        <begin position="593"/>
        <end position="623"/>
    </location>
</feature>
<feature type="compositionally biased region" description="Polar residues" evidence="2">
    <location>
        <begin position="283"/>
        <end position="299"/>
    </location>
</feature>